<dbReference type="EMBL" id="JASCZI010272061">
    <property type="protein sequence ID" value="MED6219760.1"/>
    <property type="molecule type" value="Genomic_DNA"/>
</dbReference>
<proteinExistence type="predicted"/>
<evidence type="ECO:0000313" key="1">
    <source>
        <dbReference type="EMBL" id="MED6219760.1"/>
    </source>
</evidence>
<name>A0ABU6ZCS1_9FABA</name>
<organism evidence="1 2">
    <name type="scientific">Stylosanthes scabra</name>
    <dbReference type="NCBI Taxonomy" id="79078"/>
    <lineage>
        <taxon>Eukaryota</taxon>
        <taxon>Viridiplantae</taxon>
        <taxon>Streptophyta</taxon>
        <taxon>Embryophyta</taxon>
        <taxon>Tracheophyta</taxon>
        <taxon>Spermatophyta</taxon>
        <taxon>Magnoliopsida</taxon>
        <taxon>eudicotyledons</taxon>
        <taxon>Gunneridae</taxon>
        <taxon>Pentapetalae</taxon>
        <taxon>rosids</taxon>
        <taxon>fabids</taxon>
        <taxon>Fabales</taxon>
        <taxon>Fabaceae</taxon>
        <taxon>Papilionoideae</taxon>
        <taxon>50 kb inversion clade</taxon>
        <taxon>dalbergioids sensu lato</taxon>
        <taxon>Dalbergieae</taxon>
        <taxon>Pterocarpus clade</taxon>
        <taxon>Stylosanthes</taxon>
    </lineage>
</organism>
<accession>A0ABU6ZCS1</accession>
<reference evidence="1 2" key="1">
    <citation type="journal article" date="2023" name="Plants (Basel)">
        <title>Bridging the Gap: Combining Genomics and Transcriptomics Approaches to Understand Stylosanthes scabra, an Orphan Legume from the Brazilian Caatinga.</title>
        <authorList>
            <person name="Ferreira-Neto J.R.C."/>
            <person name="da Silva M.D."/>
            <person name="Binneck E."/>
            <person name="de Melo N.F."/>
            <person name="da Silva R.H."/>
            <person name="de Melo A.L.T.M."/>
            <person name="Pandolfi V."/>
            <person name="Bustamante F.O."/>
            <person name="Brasileiro-Vidal A.C."/>
            <person name="Benko-Iseppon A.M."/>
        </authorList>
    </citation>
    <scope>NUCLEOTIDE SEQUENCE [LARGE SCALE GENOMIC DNA]</scope>
    <source>
        <tissue evidence="1">Leaves</tissue>
    </source>
</reference>
<gene>
    <name evidence="1" type="ORF">PIB30_038689</name>
</gene>
<evidence type="ECO:0000313" key="2">
    <source>
        <dbReference type="Proteomes" id="UP001341840"/>
    </source>
</evidence>
<keyword evidence="2" id="KW-1185">Reference proteome</keyword>
<protein>
    <submittedName>
        <fullName evidence="1">Uncharacterized protein</fullName>
    </submittedName>
</protein>
<comment type="caution">
    <text evidence="1">The sequence shown here is derived from an EMBL/GenBank/DDBJ whole genome shotgun (WGS) entry which is preliminary data.</text>
</comment>
<dbReference type="Proteomes" id="UP001341840">
    <property type="component" value="Unassembled WGS sequence"/>
</dbReference>
<sequence>MSVSTIAIIGMSHALISCAFNGNYKEKKLGAKHNLKKEEELKNQGVIQGPIHARTAFRPRLGMGFHHSPRLGVAGGPKARQDQVAACPRRQQQPHDRAIFTLGREPNTVQAQHHAKPK</sequence>